<proteinExistence type="inferred from homology"/>
<evidence type="ECO:0000256" key="2">
    <source>
        <dbReference type="ARBA" id="ARBA00006833"/>
    </source>
</evidence>
<dbReference type="InterPro" id="IPR009567">
    <property type="entry name" value="SARAF"/>
</dbReference>
<comment type="subcellular location">
    <subcellularLocation>
        <location evidence="1">Endoplasmic reticulum membrane</location>
        <topology evidence="1">Single-pass type I membrane protein</topology>
    </subcellularLocation>
</comment>
<keyword evidence="5" id="KW-0109">Calcium transport</keyword>
<dbReference type="OrthoDB" id="20303at2759"/>
<evidence type="ECO:0000256" key="6">
    <source>
        <dbReference type="ARBA" id="ARBA00022692"/>
    </source>
</evidence>
<keyword evidence="8" id="KW-0256">Endoplasmic reticulum</keyword>
<organism evidence="17 18">
    <name type="scientific">Phialocephala subalpina</name>
    <dbReference type="NCBI Taxonomy" id="576137"/>
    <lineage>
        <taxon>Eukaryota</taxon>
        <taxon>Fungi</taxon>
        <taxon>Dikarya</taxon>
        <taxon>Ascomycota</taxon>
        <taxon>Pezizomycotina</taxon>
        <taxon>Leotiomycetes</taxon>
        <taxon>Helotiales</taxon>
        <taxon>Mollisiaceae</taxon>
        <taxon>Phialocephala</taxon>
        <taxon>Phialocephala fortinii species complex</taxon>
    </lineage>
</organism>
<keyword evidence="11" id="KW-0406">Ion transport</keyword>
<sequence>MQLLTFLNPALISLLALSDTTLAAKKVPKDAILLSQVKTLTLRNNAKTSHRRVSAIPQLTCKGPGCSHYKIDVLRCTNQGASYGDEDIEWSCTASMPEEFKLGSTEVICEGYSSPDDPYVLKGSCGVEYRLVYTDKGEEKYGGGYKWPGSGSSDGEGSTWFSYVFIVMFLGVLGWILYSAWQGLPAQQRRVPRRPGRFWGGGWGGGPGGGDPWDPPPPYPGRKPYGSDQEGWRPGFWSGTAAGAAAGYMAGRSGNNRQQEPLLNNSRGSSWFGGNNNGGGSFTAPSRSGSSSSSSARHESTGFGSTSRR</sequence>
<reference evidence="17 18" key="1">
    <citation type="submission" date="2016-03" db="EMBL/GenBank/DDBJ databases">
        <authorList>
            <person name="Ploux O."/>
        </authorList>
    </citation>
    <scope>NUCLEOTIDE SEQUENCE [LARGE SCALE GENOMIC DNA]</scope>
    <source>
        <strain evidence="17 18">UAMH 11012</strain>
    </source>
</reference>
<evidence type="ECO:0000256" key="16">
    <source>
        <dbReference type="SAM" id="SignalP"/>
    </source>
</evidence>
<keyword evidence="12 15" id="KW-0472">Membrane</keyword>
<dbReference type="AlphaFoldDB" id="A0A1L7WPU3"/>
<evidence type="ECO:0000256" key="8">
    <source>
        <dbReference type="ARBA" id="ARBA00022824"/>
    </source>
</evidence>
<keyword evidence="6 15" id="KW-0812">Transmembrane</keyword>
<name>A0A1L7WPU3_9HELO</name>
<dbReference type="Pfam" id="PF06682">
    <property type="entry name" value="SARAF"/>
    <property type="match status" value="1"/>
</dbReference>
<feature type="compositionally biased region" description="Low complexity" evidence="14">
    <location>
        <begin position="264"/>
        <end position="274"/>
    </location>
</feature>
<feature type="region of interest" description="Disordered" evidence="14">
    <location>
        <begin position="249"/>
        <end position="309"/>
    </location>
</feature>
<evidence type="ECO:0000256" key="15">
    <source>
        <dbReference type="SAM" id="Phobius"/>
    </source>
</evidence>
<evidence type="ECO:0000256" key="4">
    <source>
        <dbReference type="ARBA" id="ARBA00022448"/>
    </source>
</evidence>
<evidence type="ECO:0000256" key="14">
    <source>
        <dbReference type="SAM" id="MobiDB-lite"/>
    </source>
</evidence>
<dbReference type="PANTHER" id="PTHR15929">
    <property type="entry name" value="STORE-OPERATED CALCIUM ENTRY-ASSOCIATED REGULATORY FACTOR"/>
    <property type="match status" value="1"/>
</dbReference>
<evidence type="ECO:0000256" key="11">
    <source>
        <dbReference type="ARBA" id="ARBA00023065"/>
    </source>
</evidence>
<evidence type="ECO:0000256" key="7">
    <source>
        <dbReference type="ARBA" id="ARBA00022729"/>
    </source>
</evidence>
<keyword evidence="7 16" id="KW-0732">Signal</keyword>
<keyword evidence="10 15" id="KW-1133">Transmembrane helix</keyword>
<evidence type="ECO:0000313" key="18">
    <source>
        <dbReference type="Proteomes" id="UP000184330"/>
    </source>
</evidence>
<gene>
    <name evidence="17" type="ORF">PAC_04670</name>
</gene>
<accession>A0A1L7WPU3</accession>
<feature type="compositionally biased region" description="Gly residues" evidence="14">
    <location>
        <begin position="198"/>
        <end position="211"/>
    </location>
</feature>
<evidence type="ECO:0000256" key="12">
    <source>
        <dbReference type="ARBA" id="ARBA00023136"/>
    </source>
</evidence>
<dbReference type="STRING" id="576137.A0A1L7WPU3"/>
<evidence type="ECO:0000256" key="10">
    <source>
        <dbReference type="ARBA" id="ARBA00022989"/>
    </source>
</evidence>
<comment type="similarity">
    <text evidence="2">Belongs to the SARAF family.</text>
</comment>
<dbReference type="GO" id="GO:0005789">
    <property type="term" value="C:endoplasmic reticulum membrane"/>
    <property type="evidence" value="ECO:0007669"/>
    <property type="project" value="UniProtKB-SubCell"/>
</dbReference>
<evidence type="ECO:0000313" key="17">
    <source>
        <dbReference type="EMBL" id="CZR54786.1"/>
    </source>
</evidence>
<dbReference type="Proteomes" id="UP000184330">
    <property type="component" value="Unassembled WGS sequence"/>
</dbReference>
<feature type="chain" id="PRO_5012340596" description="Store-operated calcium entry-associated regulatory factor" evidence="16">
    <location>
        <begin position="24"/>
        <end position="309"/>
    </location>
</feature>
<feature type="region of interest" description="Disordered" evidence="14">
    <location>
        <begin position="197"/>
        <end position="236"/>
    </location>
</feature>
<protein>
    <recommendedName>
        <fullName evidence="3">Store-operated calcium entry-associated regulatory factor</fullName>
    </recommendedName>
    <alternativeName>
        <fullName evidence="13">Transmembrane protein 66</fullName>
    </alternativeName>
</protein>
<keyword evidence="18" id="KW-1185">Reference proteome</keyword>
<keyword evidence="9" id="KW-0106">Calcium</keyword>
<evidence type="ECO:0000256" key="1">
    <source>
        <dbReference type="ARBA" id="ARBA00004115"/>
    </source>
</evidence>
<feature type="compositionally biased region" description="Low complexity" evidence="14">
    <location>
        <begin position="286"/>
        <end position="295"/>
    </location>
</feature>
<evidence type="ECO:0000256" key="5">
    <source>
        <dbReference type="ARBA" id="ARBA00022568"/>
    </source>
</evidence>
<evidence type="ECO:0000256" key="9">
    <source>
        <dbReference type="ARBA" id="ARBA00022837"/>
    </source>
</evidence>
<dbReference type="GO" id="GO:2001256">
    <property type="term" value="P:regulation of store-operated calcium entry"/>
    <property type="evidence" value="ECO:0007669"/>
    <property type="project" value="InterPro"/>
</dbReference>
<evidence type="ECO:0000256" key="3">
    <source>
        <dbReference type="ARBA" id="ARBA00016584"/>
    </source>
</evidence>
<dbReference type="GO" id="GO:0006816">
    <property type="term" value="P:calcium ion transport"/>
    <property type="evidence" value="ECO:0007669"/>
    <property type="project" value="UniProtKB-KW"/>
</dbReference>
<feature type="transmembrane region" description="Helical" evidence="15">
    <location>
        <begin position="160"/>
        <end position="181"/>
    </location>
</feature>
<keyword evidence="4" id="KW-0813">Transport</keyword>
<evidence type="ECO:0000256" key="13">
    <source>
        <dbReference type="ARBA" id="ARBA00031116"/>
    </source>
</evidence>
<feature type="signal peptide" evidence="16">
    <location>
        <begin position="1"/>
        <end position="23"/>
    </location>
</feature>
<dbReference type="PANTHER" id="PTHR15929:SF0">
    <property type="entry name" value="STORE-OPERATED CALCIUM ENTRY-ASSOCIATED REGULATORY FACTOR"/>
    <property type="match status" value="1"/>
</dbReference>
<dbReference type="EMBL" id="FJOG01000005">
    <property type="protein sequence ID" value="CZR54786.1"/>
    <property type="molecule type" value="Genomic_DNA"/>
</dbReference>